<feature type="transmembrane region" description="Helical" evidence="1">
    <location>
        <begin position="143"/>
        <end position="161"/>
    </location>
</feature>
<sequence length="187" mass="21697">MEENDQEFLRALHEEKIRTQNERAKLITMKLAFITVLFGVSSVDVKIEIARIFWLIYFVPLVAISYDLYIMSADSRIKRIGVFLGRHPISLAGKAEQEWERFCTSYRDSLAPSANMFFSVIVTLGAAAFIHSQQSWTEHLRKLWFAVWLVISLGVIIALWMRHQALIKNIGNYTPNDNKNKKRYMGL</sequence>
<reference evidence="2" key="1">
    <citation type="journal article" date="2015" name="Proc. Natl. Acad. Sci. U.S.A.">
        <title>Networks of energetic and metabolic interactions define dynamics in microbial communities.</title>
        <authorList>
            <person name="Embree M."/>
            <person name="Liu J.K."/>
            <person name="Al-Bassam M.M."/>
            <person name="Zengler K."/>
        </authorList>
    </citation>
    <scope>NUCLEOTIDE SEQUENCE</scope>
</reference>
<protein>
    <submittedName>
        <fullName evidence="2">Uncharacterized protein</fullName>
    </submittedName>
</protein>
<dbReference type="EMBL" id="LNQE01001419">
    <property type="protein sequence ID" value="KUG17811.1"/>
    <property type="molecule type" value="Genomic_DNA"/>
</dbReference>
<evidence type="ECO:0000313" key="2">
    <source>
        <dbReference type="EMBL" id="KUG17811.1"/>
    </source>
</evidence>
<dbReference type="AlphaFoldDB" id="A0A0W8FBR5"/>
<comment type="caution">
    <text evidence="2">The sequence shown here is derived from an EMBL/GenBank/DDBJ whole genome shotgun (WGS) entry which is preliminary data.</text>
</comment>
<keyword evidence="1" id="KW-0472">Membrane</keyword>
<feature type="transmembrane region" description="Helical" evidence="1">
    <location>
        <begin position="26"/>
        <end position="43"/>
    </location>
</feature>
<evidence type="ECO:0000256" key="1">
    <source>
        <dbReference type="SAM" id="Phobius"/>
    </source>
</evidence>
<accession>A0A0W8FBR5</accession>
<feature type="transmembrane region" description="Helical" evidence="1">
    <location>
        <begin position="49"/>
        <end position="69"/>
    </location>
</feature>
<name>A0A0W8FBR5_9ZZZZ</name>
<keyword evidence="1" id="KW-1133">Transmembrane helix</keyword>
<proteinExistence type="predicted"/>
<keyword evidence="1" id="KW-0812">Transmembrane</keyword>
<feature type="transmembrane region" description="Helical" evidence="1">
    <location>
        <begin position="110"/>
        <end position="131"/>
    </location>
</feature>
<organism evidence="2">
    <name type="scientific">hydrocarbon metagenome</name>
    <dbReference type="NCBI Taxonomy" id="938273"/>
    <lineage>
        <taxon>unclassified sequences</taxon>
        <taxon>metagenomes</taxon>
        <taxon>ecological metagenomes</taxon>
    </lineage>
</organism>
<gene>
    <name evidence="2" type="ORF">ASZ90_012454</name>
</gene>